<accession>A0ABY8QIM9</accession>
<evidence type="ECO:0000313" key="7">
    <source>
        <dbReference type="Proteomes" id="UP001241605"/>
    </source>
</evidence>
<protein>
    <submittedName>
        <fullName evidence="6">Cytochrome P450</fullName>
    </submittedName>
</protein>
<dbReference type="Proteomes" id="UP001241605">
    <property type="component" value="Chromosome"/>
</dbReference>
<proteinExistence type="inferred from homology"/>
<organism evidence="6 7">
    <name type="scientific">Tropicibacter oceani</name>
    <dbReference type="NCBI Taxonomy" id="3058420"/>
    <lineage>
        <taxon>Bacteria</taxon>
        <taxon>Pseudomonadati</taxon>
        <taxon>Pseudomonadota</taxon>
        <taxon>Alphaproteobacteria</taxon>
        <taxon>Rhodobacterales</taxon>
        <taxon>Roseobacteraceae</taxon>
        <taxon>Tropicibacter</taxon>
    </lineage>
</organism>
<evidence type="ECO:0000256" key="1">
    <source>
        <dbReference type="ARBA" id="ARBA00001971"/>
    </source>
</evidence>
<evidence type="ECO:0000256" key="3">
    <source>
        <dbReference type="ARBA" id="ARBA00022723"/>
    </source>
</evidence>
<dbReference type="InterPro" id="IPR036396">
    <property type="entry name" value="Cyt_P450_sf"/>
</dbReference>
<keyword evidence="7" id="KW-1185">Reference proteome</keyword>
<dbReference type="InterPro" id="IPR050121">
    <property type="entry name" value="Cytochrome_P450_monoxygenase"/>
</dbReference>
<keyword evidence="5" id="KW-0349">Heme</keyword>
<name>A0ABY8QIM9_9RHOB</name>
<dbReference type="PRINTS" id="PR00465">
    <property type="entry name" value="EP450IV"/>
</dbReference>
<comment type="cofactor">
    <cofactor evidence="1">
        <name>heme</name>
        <dbReference type="ChEBI" id="CHEBI:30413"/>
    </cofactor>
</comment>
<keyword evidence="3 5" id="KW-0479">Metal-binding</keyword>
<dbReference type="RefSeq" id="WP_282301146.1">
    <property type="nucleotide sequence ID" value="NZ_CP124616.1"/>
</dbReference>
<dbReference type="InterPro" id="IPR001128">
    <property type="entry name" value="Cyt_P450"/>
</dbReference>
<dbReference type="InterPro" id="IPR017972">
    <property type="entry name" value="Cyt_P450_CS"/>
</dbReference>
<evidence type="ECO:0000256" key="4">
    <source>
        <dbReference type="ARBA" id="ARBA00023004"/>
    </source>
</evidence>
<dbReference type="PANTHER" id="PTHR24305:SF166">
    <property type="entry name" value="CYTOCHROME P450 12A4, MITOCHONDRIAL-RELATED"/>
    <property type="match status" value="1"/>
</dbReference>
<dbReference type="PRINTS" id="PR00385">
    <property type="entry name" value="P450"/>
</dbReference>
<reference evidence="6 7" key="1">
    <citation type="submission" date="2023-05" db="EMBL/GenBank/DDBJ databases">
        <title>YMD87, complete Genome.</title>
        <authorList>
            <person name="Zhang J."/>
            <person name="Xu X."/>
        </authorList>
    </citation>
    <scope>NUCLEOTIDE SEQUENCE [LARGE SCALE GENOMIC DNA]</scope>
    <source>
        <strain evidence="6 7">YMD87</strain>
    </source>
</reference>
<comment type="similarity">
    <text evidence="2 5">Belongs to the cytochrome P450 family.</text>
</comment>
<dbReference type="SUPFAM" id="SSF48264">
    <property type="entry name" value="Cytochrome P450"/>
    <property type="match status" value="1"/>
</dbReference>
<dbReference type="InterPro" id="IPR002403">
    <property type="entry name" value="Cyt_P450_E_grp-IV"/>
</dbReference>
<sequence>MSMTEVIDKPGLAPPEMPVSEGQFATLGLIKIAERAVRQHGPVVTLLLPGGRRMTVLGRAAHAALWQDNPDAFHKDVDDPHSGVSLTRAVLGPTLLTARAGQEWDTMRREMTQILGLSKTWFQRPLAQATQALVTDLHTRPDLPLLEHCIAWATRAICEPLIGQRALDAVSRDLVHRLNASFLALLSDPVGAAPQGILDHYAQVMQRIAGEHGPDSIASHVLARAGDADQTDALRATVGGLLVASLHINALSLFWALVQIAEDAALQDALHQEAKPWALDPRRVVDTPLAFASIREAQRLRPVMAFIERQVKTEIAVDGHTLTPGDTVLFSPWLVQRGPDWPEALRFDPARFAPGQKQPKGSYFPFGIGPRICPGTNLVNQQLTFALSGVALALRLAPNPTTRAGDLAPMFRVNLEPRGPVTLVATPR</sequence>
<gene>
    <name evidence="6" type="ORF">QF118_02880</name>
</gene>
<dbReference type="Pfam" id="PF00067">
    <property type="entry name" value="p450"/>
    <property type="match status" value="1"/>
</dbReference>
<dbReference type="PANTHER" id="PTHR24305">
    <property type="entry name" value="CYTOCHROME P450"/>
    <property type="match status" value="1"/>
</dbReference>
<keyword evidence="4 5" id="KW-0408">Iron</keyword>
<dbReference type="PROSITE" id="PS00086">
    <property type="entry name" value="CYTOCHROME_P450"/>
    <property type="match status" value="1"/>
</dbReference>
<keyword evidence="5" id="KW-0503">Monooxygenase</keyword>
<keyword evidence="5" id="KW-0560">Oxidoreductase</keyword>
<evidence type="ECO:0000313" key="6">
    <source>
        <dbReference type="EMBL" id="WGW04511.1"/>
    </source>
</evidence>
<dbReference type="CDD" id="cd00302">
    <property type="entry name" value="cytochrome_P450"/>
    <property type="match status" value="1"/>
</dbReference>
<dbReference type="Gene3D" id="1.10.630.10">
    <property type="entry name" value="Cytochrome P450"/>
    <property type="match status" value="1"/>
</dbReference>
<evidence type="ECO:0000256" key="5">
    <source>
        <dbReference type="RuleBase" id="RU000461"/>
    </source>
</evidence>
<dbReference type="EMBL" id="CP124616">
    <property type="protein sequence ID" value="WGW04511.1"/>
    <property type="molecule type" value="Genomic_DNA"/>
</dbReference>
<evidence type="ECO:0000256" key="2">
    <source>
        <dbReference type="ARBA" id="ARBA00010617"/>
    </source>
</evidence>